<accession>A0A0P5YFT8</accession>
<evidence type="ECO:0000256" key="4">
    <source>
        <dbReference type="ARBA" id="ARBA00022490"/>
    </source>
</evidence>
<dbReference type="Pfam" id="PF10189">
    <property type="entry name" value="Ints3_N"/>
    <property type="match status" value="1"/>
</dbReference>
<evidence type="ECO:0000313" key="15">
    <source>
        <dbReference type="Proteomes" id="UP000076858"/>
    </source>
</evidence>
<dbReference type="AlphaFoldDB" id="A0A0P5YFT8"/>
<reference evidence="12" key="2">
    <citation type="submission" date="2018-08" db="EMBL/GenBank/DDBJ databases">
        <authorList>
            <person name="Cornetti L."/>
        </authorList>
    </citation>
    <scope>NUCLEOTIDE SEQUENCE</scope>
    <source>
        <strain evidence="12">FR-SA-1</strain>
        <strain evidence="13">GB-EK1-32</strain>
        <strain evidence="14">RU-SAM-5</strain>
    </source>
</reference>
<evidence type="ECO:0000313" key="14">
    <source>
        <dbReference type="EMBL" id="SVE82372.1"/>
    </source>
</evidence>
<feature type="domain" description="Integrator complex subunit 3 N-terminal" evidence="9">
    <location>
        <begin position="59"/>
        <end position="464"/>
    </location>
</feature>
<keyword evidence="15" id="KW-1185">Reference proteome</keyword>
<comment type="similarity">
    <text evidence="3">Belongs to the Integrator subunit 3 family.</text>
</comment>
<feature type="region of interest" description="Disordered" evidence="8">
    <location>
        <begin position="1007"/>
        <end position="1078"/>
    </location>
</feature>
<evidence type="ECO:0000259" key="9">
    <source>
        <dbReference type="Pfam" id="PF10189"/>
    </source>
</evidence>
<dbReference type="Pfam" id="PF24566">
    <property type="entry name" value="HEAT_Ints3_C"/>
    <property type="match status" value="1"/>
</dbReference>
<dbReference type="InterPro" id="IPR019333">
    <property type="entry name" value="INTS3_N"/>
</dbReference>
<keyword evidence="5" id="KW-0539">Nucleus</keyword>
<proteinExistence type="evidence at transcript level"/>
<comment type="function">
    <text evidence="7">Component of the integrator complex, a multiprotein complex that terminates RNA polymerase II (Pol II) transcription in the promoter-proximal region of genes. The integrator complex provides a quality checkpoint during transcription elongation by driving premature transcription termination of transcripts that are unfavorably configured for transcriptional elongation: the complex terminates transcription by (1) catalyzing dephosphorylation of the C-terminal domain (CTD) of Pol II subunit Polr2A/Rbp1 and Spt5, and (2) degrading the exiting nascent RNA transcript via endonuclease activity. The integrator complex is also involved in the 3'-end processing of the U7 snRNA, and also the spliceosomal snRNAs U1, U2, U4 and U5.</text>
</comment>
<evidence type="ECO:0000256" key="3">
    <source>
        <dbReference type="ARBA" id="ARBA00006130"/>
    </source>
</evidence>
<sequence>MDQVRSSASRIFNITSVEGRDDWDEKCDRTFGVVQNLINDLSEKEAHDALTSAVCKDAKTHEDVCVGLIYVILTDQQNAARSYRDLSFVSRDGLALVLSHLTQLVVERFPRLLDSVRSQLIWLIKELVRANVTGTDMLIWNLMRQIAGGDVAAKNIWLADTLMELLIDQRAWLDKFPFLIASVVYTYLRLIEDHISPTHAFIRQKEINFCVSLLREKFSDCMAIGRDLVRLLQHVARVPEFELLWRDILHNPKVLLPTFTGLSQLMQIRTSRRFLYLRLTPDMEKKIIFLTSSVRFGNQKRYQDWFQRQYLSTPESQSLRCDLIRFIVGVIHPSNEVLCSEIIPRWAVLGWLLTTCTHPVAAAHAKMALFYDWLFYDGERDNIMNIEPAILVMYHSMRPHPAITATLLDFLCRIIPNFYPPMANQVRLGILTSLRQILEKRVLPSLSPLMNNPKLDRELQLLIQESFPEFCRATQNSSPPTADGVKTEDFKELDGDSMIVSSNSESVLAPPSLIPASDTHLSDEPVFSEEEDQDDIPIATKIKMRGKMTANSVRTIPPQLLEISNTVAQLDGDVRVYVEMLISESDIEARCSAVENLVQSISQDPLGSDQSQMLVQCLHAIFLHDLNTTPLLTGHQINPEAMEESISRPLFVLLRSFAEMVDDDSKSRSPIAELLVELYKLQPKMGYFLLYFLRASKASESKFASYREVCQARDMEVAHCLLEDLKICADDDVNLLCYMAVDVFQKFPDESRNNSELLHLYVSNIDGSQLYQLVVQCLLGALVLFDRDPSVIELLVSSLEWETFEQMALWQLVAAHSIPLSMLLSLLPKLKEDQHCEALTALLAMIKHERPNNDLMKALLNCPIESFVSALLSHWSMESSTNLAPILANQFNSALNMNSLPGGLSTSSSPGKRKRTTMNSLSAATGFKVTPTPGSGIDSSIELIMTHMEILRTCLTANLQTKSGKQQSAEIKVFAHESMQQALQQVQQVCNDSQKKKFSDLFSLLDTNDEPEVSSGSRRPAGRGNKRAGNRLTTNNSNRNSKQSNKEESEEESSEEEIIVKQRAAKKRRKATVGSDSD</sequence>
<dbReference type="EMBL" id="LR012753">
    <property type="protein sequence ID" value="SVE82372.1"/>
    <property type="molecule type" value="mRNA"/>
</dbReference>
<dbReference type="Proteomes" id="UP000076858">
    <property type="component" value="Unassembled WGS sequence"/>
</dbReference>
<evidence type="ECO:0000256" key="2">
    <source>
        <dbReference type="ARBA" id="ARBA00004496"/>
    </source>
</evidence>
<reference evidence="11 15" key="1">
    <citation type="submission" date="2016-03" db="EMBL/GenBank/DDBJ databases">
        <title>EvidentialGene: Evidence-directed Construction of Genes on Genomes.</title>
        <authorList>
            <person name="Gilbert D.G."/>
            <person name="Choi J.-H."/>
            <person name="Mockaitis K."/>
            <person name="Colbourne J."/>
            <person name="Pfrender M."/>
        </authorList>
    </citation>
    <scope>NUCLEOTIDE SEQUENCE [LARGE SCALE GENOMIC DNA]</scope>
    <source>
        <strain evidence="11 15">Xinb3</strain>
        <tissue evidence="11">Complete organism</tissue>
    </source>
</reference>
<evidence type="ECO:0000313" key="12">
    <source>
        <dbReference type="EMBL" id="SVE80603.1"/>
    </source>
</evidence>
<dbReference type="InterPro" id="IPR045334">
    <property type="entry name" value="INTS3"/>
</dbReference>
<feature type="compositionally biased region" description="Basic residues" evidence="8">
    <location>
        <begin position="1020"/>
        <end position="1029"/>
    </location>
</feature>
<feature type="compositionally biased region" description="Low complexity" evidence="8">
    <location>
        <begin position="1030"/>
        <end position="1043"/>
    </location>
</feature>
<dbReference type="PANTHER" id="PTHR13587">
    <property type="entry name" value="INTEGRATOR COMPLEX SUBUNIT 3"/>
    <property type="match status" value="1"/>
</dbReference>
<evidence type="ECO:0000259" key="10">
    <source>
        <dbReference type="Pfam" id="PF24566"/>
    </source>
</evidence>
<dbReference type="EMBL" id="LRGB01001005">
    <property type="protein sequence ID" value="KZS13956.1"/>
    <property type="molecule type" value="Genomic_DNA"/>
</dbReference>
<dbReference type="GO" id="GO:0005634">
    <property type="term" value="C:nucleus"/>
    <property type="evidence" value="ECO:0007669"/>
    <property type="project" value="UniProtKB-SubCell"/>
</dbReference>
<protein>
    <recommendedName>
        <fullName evidence="6">SOSS complex subunit A homolog</fullName>
    </recommendedName>
</protein>
<feature type="domain" description="Ints3-like C-terminal" evidence="10">
    <location>
        <begin position="578"/>
        <end position="1004"/>
    </location>
</feature>
<name>A0A0P5YFT8_9CRUS</name>
<dbReference type="InterPro" id="IPR056518">
    <property type="entry name" value="HEAT_Ints3_C"/>
</dbReference>
<dbReference type="STRING" id="35525.A0A0P5YFT8"/>
<dbReference type="EMBL" id="LR011554">
    <property type="protein sequence ID" value="SVE81173.1"/>
    <property type="molecule type" value="mRNA"/>
</dbReference>
<keyword evidence="4" id="KW-0963">Cytoplasm</keyword>
<dbReference type="EMBL" id="LR010984">
    <property type="protein sequence ID" value="SVE80603.1"/>
    <property type="molecule type" value="mRNA"/>
</dbReference>
<dbReference type="InterPro" id="IPR016024">
    <property type="entry name" value="ARM-type_fold"/>
</dbReference>
<organism evidence="11 15">
    <name type="scientific">Daphnia magna</name>
    <dbReference type="NCBI Taxonomy" id="35525"/>
    <lineage>
        <taxon>Eukaryota</taxon>
        <taxon>Metazoa</taxon>
        <taxon>Ecdysozoa</taxon>
        <taxon>Arthropoda</taxon>
        <taxon>Crustacea</taxon>
        <taxon>Branchiopoda</taxon>
        <taxon>Diplostraca</taxon>
        <taxon>Cladocera</taxon>
        <taxon>Anomopoda</taxon>
        <taxon>Daphniidae</taxon>
        <taxon>Daphnia</taxon>
    </lineage>
</organism>
<evidence type="ECO:0000313" key="13">
    <source>
        <dbReference type="EMBL" id="SVE81173.1"/>
    </source>
</evidence>
<evidence type="ECO:0000313" key="11">
    <source>
        <dbReference type="EMBL" id="KZS13956.1"/>
    </source>
</evidence>
<dbReference type="OrthoDB" id="2021145at2759"/>
<comment type="subcellular location">
    <subcellularLocation>
        <location evidence="2">Cytoplasm</location>
    </subcellularLocation>
    <subcellularLocation>
        <location evidence="1">Nucleus</location>
    </subcellularLocation>
</comment>
<feature type="compositionally biased region" description="Acidic residues" evidence="8">
    <location>
        <begin position="1048"/>
        <end position="1057"/>
    </location>
</feature>
<evidence type="ECO:0000256" key="1">
    <source>
        <dbReference type="ARBA" id="ARBA00004123"/>
    </source>
</evidence>
<evidence type="ECO:0000256" key="8">
    <source>
        <dbReference type="SAM" id="MobiDB-lite"/>
    </source>
</evidence>
<gene>
    <name evidence="12" type="primary">EOG090X0205</name>
    <name evidence="11" type="ORF">APZ42_020552</name>
</gene>
<evidence type="ECO:0000256" key="7">
    <source>
        <dbReference type="ARBA" id="ARBA00054331"/>
    </source>
</evidence>
<dbReference type="GO" id="GO:0005737">
    <property type="term" value="C:cytoplasm"/>
    <property type="evidence" value="ECO:0007669"/>
    <property type="project" value="UniProtKB-SubCell"/>
</dbReference>
<dbReference type="SUPFAM" id="SSF48371">
    <property type="entry name" value="ARM repeat"/>
    <property type="match status" value="1"/>
</dbReference>
<evidence type="ECO:0000256" key="5">
    <source>
        <dbReference type="ARBA" id="ARBA00023242"/>
    </source>
</evidence>
<dbReference type="PANTHER" id="PTHR13587:SF7">
    <property type="entry name" value="INTEGRATOR COMPLEX SUBUNIT 3"/>
    <property type="match status" value="1"/>
</dbReference>
<evidence type="ECO:0000256" key="6">
    <source>
        <dbReference type="ARBA" id="ARBA00032741"/>
    </source>
</evidence>